<gene>
    <name evidence="1" type="ORF">CKJ66_04630</name>
</gene>
<organism evidence="1 2">
    <name type="scientific">Mycobacterium avium</name>
    <dbReference type="NCBI Taxonomy" id="1764"/>
    <lineage>
        <taxon>Bacteria</taxon>
        <taxon>Bacillati</taxon>
        <taxon>Actinomycetota</taxon>
        <taxon>Actinomycetes</taxon>
        <taxon>Mycobacteriales</taxon>
        <taxon>Mycobacteriaceae</taxon>
        <taxon>Mycobacterium</taxon>
        <taxon>Mycobacterium avium complex (MAC)</taxon>
    </lineage>
</organism>
<sequence>MQYWHGLGRCRDPQAVQVIETAEMLGLPIRPGVPPECREYVYASPSWEVAAAFSVLSGGQAVCEVKPGALQVEADTDFPTLGVRFHGPVKVASVKVLGDAELPCARQVIETLAGDYLWTDSSPQYGRDGYLRTPPMARERGYGDEDFRWLGRWFPFQFLYQQADGTQLVFDEDARTYVMFPPGHPDLKDRRRVPSGSLEHAWRRPGVFPHQRDLMRVARERLEANDSTRWVLPAPWDW</sequence>
<evidence type="ECO:0000313" key="1">
    <source>
        <dbReference type="EMBL" id="PBA27894.1"/>
    </source>
</evidence>
<evidence type="ECO:0000313" key="2">
    <source>
        <dbReference type="Proteomes" id="UP000217768"/>
    </source>
</evidence>
<protein>
    <submittedName>
        <fullName evidence="1">Uncharacterized protein</fullName>
    </submittedName>
</protein>
<dbReference type="AlphaFoldDB" id="A0A2A2ZN33"/>
<reference evidence="1 2" key="1">
    <citation type="submission" date="2017-08" db="EMBL/GenBank/DDBJ databases">
        <title>Phylogenetic analysis of Mycobacterium avium complex whole genomes.</title>
        <authorList>
            <person name="Caverly L.J."/>
            <person name="Spilker T."/>
            <person name="Lipuma J."/>
        </authorList>
    </citation>
    <scope>NUCLEOTIDE SEQUENCE [LARGE SCALE GENOMIC DNA]</scope>
    <source>
        <strain evidence="1 2">FLAC0165</strain>
    </source>
</reference>
<comment type="caution">
    <text evidence="1">The sequence shown here is derived from an EMBL/GenBank/DDBJ whole genome shotgun (WGS) entry which is preliminary data.</text>
</comment>
<dbReference type="Proteomes" id="UP000217768">
    <property type="component" value="Unassembled WGS sequence"/>
</dbReference>
<accession>A0A2A2ZN33</accession>
<dbReference type="EMBL" id="NSFD01000005">
    <property type="protein sequence ID" value="PBA27894.1"/>
    <property type="molecule type" value="Genomic_DNA"/>
</dbReference>
<proteinExistence type="predicted"/>
<name>A0A2A2ZN33_MYCAV</name>